<dbReference type="EMBL" id="CAJOBA010002923">
    <property type="protein sequence ID" value="CAF3664127.1"/>
    <property type="molecule type" value="Genomic_DNA"/>
</dbReference>
<comment type="caution">
    <text evidence="4">The sequence shown here is derived from an EMBL/GenBank/DDBJ whole genome shotgun (WGS) entry which is preliminary data.</text>
</comment>
<dbReference type="InterPro" id="IPR029052">
    <property type="entry name" value="Metallo-depent_PP-like"/>
</dbReference>
<reference evidence="4" key="1">
    <citation type="submission" date="2021-02" db="EMBL/GenBank/DDBJ databases">
        <authorList>
            <person name="Nowell W R."/>
        </authorList>
    </citation>
    <scope>NUCLEOTIDE SEQUENCE</scope>
</reference>
<dbReference type="SUPFAM" id="SSF56300">
    <property type="entry name" value="Metallo-dependent phosphatases"/>
    <property type="match status" value="1"/>
</dbReference>
<evidence type="ECO:0000259" key="3">
    <source>
        <dbReference type="Pfam" id="PF00149"/>
    </source>
</evidence>
<comment type="catalytic activity">
    <reaction evidence="1">
        <text>a ribonucleoside 5'-phosphate + H2O = a ribonucleoside + phosphate</text>
        <dbReference type="Rhea" id="RHEA:12484"/>
        <dbReference type="ChEBI" id="CHEBI:15377"/>
        <dbReference type="ChEBI" id="CHEBI:18254"/>
        <dbReference type="ChEBI" id="CHEBI:43474"/>
        <dbReference type="ChEBI" id="CHEBI:58043"/>
        <dbReference type="EC" id="3.1.3.5"/>
    </reaction>
</comment>
<dbReference type="AlphaFoldDB" id="A0A8S2DFE8"/>
<dbReference type="Proteomes" id="UP000682733">
    <property type="component" value="Unassembled WGS sequence"/>
</dbReference>
<name>A0A8S2DFE8_9BILA</name>
<evidence type="ECO:0000256" key="1">
    <source>
        <dbReference type="ARBA" id="ARBA00000815"/>
    </source>
</evidence>
<feature type="domain" description="Calcineurin-like phosphoesterase" evidence="3">
    <location>
        <begin position="25"/>
        <end position="183"/>
    </location>
</feature>
<dbReference type="InterPro" id="IPR004843">
    <property type="entry name" value="Calcineurin-like_PHP"/>
</dbReference>
<evidence type="ECO:0000313" key="4">
    <source>
        <dbReference type="EMBL" id="CAF0880347.1"/>
    </source>
</evidence>
<dbReference type="GO" id="GO:0008253">
    <property type="term" value="F:5'-nucleotidase activity"/>
    <property type="evidence" value="ECO:0007669"/>
    <property type="project" value="UniProtKB-EC"/>
</dbReference>
<dbReference type="PANTHER" id="PTHR11575">
    <property type="entry name" value="5'-NUCLEOTIDASE-RELATED"/>
    <property type="match status" value="1"/>
</dbReference>
<dbReference type="Pfam" id="PF00149">
    <property type="entry name" value="Metallophos"/>
    <property type="match status" value="1"/>
</dbReference>
<dbReference type="GO" id="GO:0009166">
    <property type="term" value="P:nucleotide catabolic process"/>
    <property type="evidence" value="ECO:0007669"/>
    <property type="project" value="InterPro"/>
</dbReference>
<evidence type="ECO:0000313" key="5">
    <source>
        <dbReference type="EMBL" id="CAF3664127.1"/>
    </source>
</evidence>
<dbReference type="Proteomes" id="UP000677228">
    <property type="component" value="Unassembled WGS sequence"/>
</dbReference>
<accession>A0A8S2DFE8</accession>
<dbReference type="GO" id="GO:0008768">
    <property type="term" value="F:UDP-sugar diphosphatase activity"/>
    <property type="evidence" value="ECO:0007669"/>
    <property type="project" value="TreeGrafter"/>
</dbReference>
<organism evidence="4 6">
    <name type="scientific">Didymodactylos carnosus</name>
    <dbReference type="NCBI Taxonomy" id="1234261"/>
    <lineage>
        <taxon>Eukaryota</taxon>
        <taxon>Metazoa</taxon>
        <taxon>Spiralia</taxon>
        <taxon>Gnathifera</taxon>
        <taxon>Rotifera</taxon>
        <taxon>Eurotatoria</taxon>
        <taxon>Bdelloidea</taxon>
        <taxon>Philodinida</taxon>
        <taxon>Philodinidae</taxon>
        <taxon>Didymodactylos</taxon>
    </lineage>
</organism>
<dbReference type="EMBL" id="CAJNOK010002922">
    <property type="protein sequence ID" value="CAF0880347.1"/>
    <property type="molecule type" value="Genomic_DNA"/>
</dbReference>
<protein>
    <recommendedName>
        <fullName evidence="2">5'-nucleotidase</fullName>
        <ecNumber evidence="2">3.1.3.5</ecNumber>
    </recommendedName>
</protein>
<sequence>MLSGRIRSGRAEHFAIDVDYAEWTFLQMNDVYELMPLNNGQDGGLARVAAIQKRLMNENRQTYTFLAGDFVSPSALSQAKVNGTALNGKQMISSLNAVGVNYVTFGNHEFDLKRNDLIQRMRESNFSWLADLNTGGSSPYVTIMNGTSMIPFIQRFLQSIRIKYDVLVALTHCDLKMDIALAEGGHDHENYYLVRGERETRISKADTNAFSVYIHRFAFNLYTRKLFVDSKLVRITPEIPDDFLSASVVKQWFSVVPGAVLARVLTYSVSISGDEMFLSYCGVKSIDEKSWMLEWDGVTNIENNNNLMLTVGTLDYTQN</sequence>
<dbReference type="InterPro" id="IPR006179">
    <property type="entry name" value="5_nucleotidase/apyrase"/>
</dbReference>
<gene>
    <name evidence="4" type="ORF">OVA965_LOCUS8587</name>
    <name evidence="5" type="ORF">TMI583_LOCUS8583</name>
</gene>
<evidence type="ECO:0000256" key="2">
    <source>
        <dbReference type="ARBA" id="ARBA00012643"/>
    </source>
</evidence>
<dbReference type="Gene3D" id="3.60.21.10">
    <property type="match status" value="1"/>
</dbReference>
<dbReference type="EC" id="3.1.3.5" evidence="2"/>
<evidence type="ECO:0000313" key="6">
    <source>
        <dbReference type="Proteomes" id="UP000677228"/>
    </source>
</evidence>
<dbReference type="PANTHER" id="PTHR11575:SF24">
    <property type="entry name" value="5'-NUCLEOTIDASE"/>
    <property type="match status" value="1"/>
</dbReference>
<proteinExistence type="predicted"/>